<reference evidence="1 2" key="1">
    <citation type="submission" date="2015-09" db="EMBL/GenBank/DDBJ databases">
        <authorList>
            <consortium name="Swine Surveillance"/>
        </authorList>
    </citation>
    <scope>NUCLEOTIDE SEQUENCE [LARGE SCALE GENOMIC DNA]</scope>
    <source>
        <strain evidence="1 2">CECT 8383</strain>
    </source>
</reference>
<dbReference type="AlphaFoldDB" id="A0A0P1GMM9"/>
<dbReference type="InterPro" id="IPR021466">
    <property type="entry name" value="Put_rhamnosyl_transferase"/>
</dbReference>
<organism evidence="1 2">
    <name type="scientific">Thalassovita mediterranea</name>
    <dbReference type="NCBI Taxonomy" id="340021"/>
    <lineage>
        <taxon>Bacteria</taxon>
        <taxon>Pseudomonadati</taxon>
        <taxon>Pseudomonadota</taxon>
        <taxon>Alphaproteobacteria</taxon>
        <taxon>Rhodobacterales</taxon>
        <taxon>Roseobacteraceae</taxon>
        <taxon>Thalassovita</taxon>
    </lineage>
</organism>
<name>A0A0P1GMM9_9RHOB</name>
<dbReference type="STRING" id="340021.TM5383_00559"/>
<keyword evidence="2" id="KW-1185">Reference proteome</keyword>
<dbReference type="EMBL" id="CYSF01000003">
    <property type="protein sequence ID" value="CUH83372.1"/>
    <property type="molecule type" value="Genomic_DNA"/>
</dbReference>
<dbReference type="Proteomes" id="UP000051681">
    <property type="component" value="Unassembled WGS sequence"/>
</dbReference>
<evidence type="ECO:0000313" key="2">
    <source>
        <dbReference type="Proteomes" id="UP000051681"/>
    </source>
</evidence>
<gene>
    <name evidence="1" type="ORF">TM5383_00559</name>
</gene>
<dbReference type="Pfam" id="PF11316">
    <property type="entry name" value="Rhamno_transf"/>
    <property type="match status" value="1"/>
</dbReference>
<dbReference type="RefSeq" id="WP_058317528.1">
    <property type="nucleotide sequence ID" value="NZ_CYSF01000003.1"/>
</dbReference>
<evidence type="ECO:0008006" key="3">
    <source>
        <dbReference type="Google" id="ProtNLM"/>
    </source>
</evidence>
<protein>
    <recommendedName>
        <fullName evidence="3">Rhamnosyl transferase</fullName>
    </recommendedName>
</protein>
<sequence length="277" mass="31732">MHLLYMMRYSFFGQSGWQSDASRDPGKLFDPKRLDEREYFLRKVSLASLRDQTDPDFNVIILSSTLMPQQYQDRLKDICDDMLGARAHVIFRDPESAAGAFEAYRKKTFNRYTYSAQVVLDDDDAVGVDFTADLRGEAQAALTLRKADQPNYVFLSWPRGVTAEFQNGDLKLIPRNVPANNQGLTVVAPTDSRRSPFRVAHHKVLERRPVRVIHTLEPHYLRAVHNSNDSLGRRPKTSVSEEDMPRLYKTFPLLKDLGDDWRLPFSDQTVAQPIAAE</sequence>
<proteinExistence type="predicted"/>
<accession>A0A0P1GMM9</accession>
<evidence type="ECO:0000313" key="1">
    <source>
        <dbReference type="EMBL" id="CUH83372.1"/>
    </source>
</evidence>